<evidence type="ECO:0000256" key="1">
    <source>
        <dbReference type="ARBA" id="ARBA00022485"/>
    </source>
</evidence>
<dbReference type="Proteomes" id="UP000060487">
    <property type="component" value="Unassembled WGS sequence"/>
</dbReference>
<evidence type="ECO:0000313" key="7">
    <source>
        <dbReference type="Proteomes" id="UP000060487"/>
    </source>
</evidence>
<name>A0ABR5SFV0_9BACT</name>
<feature type="domain" description="4Fe-4S ferredoxin-type" evidence="5">
    <location>
        <begin position="8"/>
        <end position="37"/>
    </location>
</feature>
<dbReference type="PROSITE" id="PS51379">
    <property type="entry name" value="4FE4S_FER_2"/>
    <property type="match status" value="2"/>
</dbReference>
<dbReference type="RefSeq" id="WP_085053428.1">
    <property type="nucleotide sequence ID" value="NZ_LNQR01000115.1"/>
</dbReference>
<sequence length="96" mass="9645">MIYLAGVSTLQFDAERCTGCGMCAEVCPHGVFIIASAKASITNKDKCMECGACENNCAFDAIRVSSGVGCAAAIINGMITGGEPSCGCSSEGGTCC</sequence>
<accession>A0ABR5SFV0</accession>
<keyword evidence="2" id="KW-0479">Metal-binding</keyword>
<dbReference type="Pfam" id="PF12800">
    <property type="entry name" value="Fer4_4"/>
    <property type="match status" value="1"/>
</dbReference>
<evidence type="ECO:0000259" key="5">
    <source>
        <dbReference type="PROSITE" id="PS51379"/>
    </source>
</evidence>
<evidence type="ECO:0000313" key="6">
    <source>
        <dbReference type="EMBL" id="KWT78400.1"/>
    </source>
</evidence>
<evidence type="ECO:0000256" key="2">
    <source>
        <dbReference type="ARBA" id="ARBA00022723"/>
    </source>
</evidence>
<dbReference type="NCBIfam" id="NF040864">
    <property type="entry name" value="HgcB_ferredoxin"/>
    <property type="match status" value="1"/>
</dbReference>
<proteinExistence type="predicted"/>
<dbReference type="Pfam" id="PF00037">
    <property type="entry name" value="Fer4"/>
    <property type="match status" value="1"/>
</dbReference>
<dbReference type="PANTHER" id="PTHR43687">
    <property type="entry name" value="ADENYLYLSULFATE REDUCTASE, BETA SUBUNIT"/>
    <property type="match status" value="1"/>
</dbReference>
<gene>
    <name evidence="6" type="ORF">ASN18_2808</name>
</gene>
<keyword evidence="3" id="KW-0408">Iron</keyword>
<dbReference type="InterPro" id="IPR017896">
    <property type="entry name" value="4Fe4S_Fe-S-bd"/>
</dbReference>
<feature type="domain" description="4Fe-4S ferredoxin-type" evidence="5">
    <location>
        <begin position="38"/>
        <end position="67"/>
    </location>
</feature>
<evidence type="ECO:0000256" key="3">
    <source>
        <dbReference type="ARBA" id="ARBA00023004"/>
    </source>
</evidence>
<protein>
    <submittedName>
        <fullName evidence="6">Ferredoxin</fullName>
    </submittedName>
</protein>
<keyword evidence="7" id="KW-1185">Reference proteome</keyword>
<dbReference type="PROSITE" id="PS00198">
    <property type="entry name" value="4FE4S_FER_1"/>
    <property type="match status" value="1"/>
</dbReference>
<keyword evidence="1" id="KW-0004">4Fe-4S</keyword>
<evidence type="ECO:0000256" key="4">
    <source>
        <dbReference type="ARBA" id="ARBA00023014"/>
    </source>
</evidence>
<comment type="caution">
    <text evidence="6">The sequence shown here is derived from an EMBL/GenBank/DDBJ whole genome shotgun (WGS) entry which is preliminary data.</text>
</comment>
<reference evidence="6 7" key="1">
    <citation type="submission" date="2015-11" db="EMBL/GenBank/DDBJ databases">
        <authorList>
            <person name="Lin W."/>
        </authorList>
    </citation>
    <scope>NUCLEOTIDE SEQUENCE [LARGE SCALE GENOMIC DNA]</scope>
    <source>
        <strain evidence="6 7">HCH-1</strain>
    </source>
</reference>
<dbReference type="InterPro" id="IPR017900">
    <property type="entry name" value="4Fe4S_Fe_S_CS"/>
</dbReference>
<dbReference type="PANTHER" id="PTHR43687:SF4">
    <property type="entry name" value="BLR5484 PROTEIN"/>
    <property type="match status" value="1"/>
</dbReference>
<dbReference type="EMBL" id="LNQR01000115">
    <property type="protein sequence ID" value="KWT78400.1"/>
    <property type="molecule type" value="Genomic_DNA"/>
</dbReference>
<keyword evidence="4" id="KW-0411">Iron-sulfur</keyword>
<dbReference type="SUPFAM" id="SSF54862">
    <property type="entry name" value="4Fe-4S ferredoxins"/>
    <property type="match status" value="1"/>
</dbReference>
<dbReference type="Gene3D" id="3.30.70.20">
    <property type="match status" value="2"/>
</dbReference>
<dbReference type="InterPro" id="IPR050572">
    <property type="entry name" value="Fe-S_Ferredoxin"/>
</dbReference>
<organism evidence="6 7">
    <name type="scientific">Candidatus Magnetominusculus xianensis</name>
    <dbReference type="NCBI Taxonomy" id="1748249"/>
    <lineage>
        <taxon>Bacteria</taxon>
        <taxon>Pseudomonadati</taxon>
        <taxon>Nitrospirota</taxon>
        <taxon>Nitrospiria</taxon>
        <taxon>Nitrospirales</taxon>
        <taxon>Nitrospiraceae</taxon>
        <taxon>Candidatus Magnetominusculus</taxon>
    </lineage>
</organism>